<feature type="binding site" evidence="5">
    <location>
        <position position="222"/>
    </location>
    <ligand>
        <name>(6R)-5,10-methylene-5,6,7,8-tetrahydrofolate</name>
        <dbReference type="ChEBI" id="CHEBI:15636"/>
    </ligand>
</feature>
<gene>
    <name evidence="5" type="primary">thyA</name>
    <name evidence="8" type="ORF">J3R73_005019</name>
</gene>
<sequence length="317" mass="36181">MLDRSHRPHPEQQYLDLLDRVWREGSPRRDRTGVGTRALFGQTIRVDLSDGTLPLLTTKRVSWKTIVRELLWFLTGETNIRPLLQAGVTIWSDWPLAKYRRETGEEITQQDFEARIVGDEAFARRWGDLGPVYGAQWRHWPLFVPTDAAGGETLYRRDAQGIDQIARLVRDIRTNPSSRRLMFTGWNVAELDSMALPPCHTTYQYFVADGRLSGLLHQRSCDVGLGVPYNLVTAALLIRMLAQQCDLEPGEFVWFGGDVHVYENHAGLVAEQLSRAPRAWPTLRFARRPASILDYRFEDFLIEGYEPHASIAAPIAV</sequence>
<evidence type="ECO:0000256" key="4">
    <source>
        <dbReference type="ARBA" id="ARBA00022727"/>
    </source>
</evidence>
<dbReference type="SUPFAM" id="SSF55831">
    <property type="entry name" value="Thymidylate synthase/dCMP hydroxymethylase"/>
    <property type="match status" value="1"/>
</dbReference>
<dbReference type="CDD" id="cd00351">
    <property type="entry name" value="TS_Pyrimidine_HMase"/>
    <property type="match status" value="1"/>
</dbReference>
<dbReference type="PROSITE" id="PS00091">
    <property type="entry name" value="THYMIDYLATE_SYNTHASE"/>
    <property type="match status" value="1"/>
</dbReference>
<evidence type="ECO:0000313" key="8">
    <source>
        <dbReference type="EMBL" id="MDQ0395227.1"/>
    </source>
</evidence>
<comment type="subunit">
    <text evidence="5">Homodimer.</text>
</comment>
<dbReference type="PRINTS" id="PR00108">
    <property type="entry name" value="THYMDSNTHASE"/>
</dbReference>
<evidence type="ECO:0000256" key="3">
    <source>
        <dbReference type="ARBA" id="ARBA00022679"/>
    </source>
</evidence>
<feature type="binding site" description="in other chain" evidence="5">
    <location>
        <begin position="260"/>
        <end position="262"/>
    </location>
    <ligand>
        <name>dUMP</name>
        <dbReference type="ChEBI" id="CHEBI:246422"/>
        <note>ligand shared between dimeric partners</note>
    </ligand>
</feature>
<feature type="binding site" description="in other chain" evidence="5">
    <location>
        <begin position="219"/>
        <end position="222"/>
    </location>
    <ligand>
        <name>dUMP</name>
        <dbReference type="ChEBI" id="CHEBI:246422"/>
        <note>ligand shared between dimeric partners</note>
    </ligand>
</feature>
<comment type="similarity">
    <text evidence="5">Belongs to the thymidylate synthase family. Bacterial-type ThyA subfamily.</text>
</comment>
<dbReference type="Proteomes" id="UP001237448">
    <property type="component" value="Unassembled WGS sequence"/>
</dbReference>
<evidence type="ECO:0000256" key="6">
    <source>
        <dbReference type="PROSITE-ProRule" id="PRU10016"/>
    </source>
</evidence>
<dbReference type="PANTHER" id="PTHR11548:SF1">
    <property type="entry name" value="THYMIDYLATE SYNTHASE 1"/>
    <property type="match status" value="1"/>
</dbReference>
<evidence type="ECO:0000256" key="5">
    <source>
        <dbReference type="HAMAP-Rule" id="MF_00008"/>
    </source>
</evidence>
<keyword evidence="3 5" id="KW-0808">Transferase</keyword>
<protein>
    <recommendedName>
        <fullName evidence="1 5">Thymidylate synthase</fullName>
        <shortName evidence="5">TS</shortName>
        <shortName evidence="5">TSase</shortName>
        <ecNumber evidence="1 5">2.1.1.45</ecNumber>
    </recommendedName>
</protein>
<dbReference type="InterPro" id="IPR036926">
    <property type="entry name" value="Thymidate_synth/dCMP_Mease_sf"/>
</dbReference>
<dbReference type="InterPro" id="IPR045097">
    <property type="entry name" value="Thymidate_synth/dCMP_Mease"/>
</dbReference>
<dbReference type="EMBL" id="JAUSVK010000001">
    <property type="protein sequence ID" value="MDQ0395227.1"/>
    <property type="molecule type" value="Genomic_DNA"/>
</dbReference>
<dbReference type="InterPro" id="IPR020940">
    <property type="entry name" value="Thymidylate_synthase_AS"/>
</dbReference>
<keyword evidence="5" id="KW-0963">Cytoplasm</keyword>
<feature type="active site" evidence="6">
    <location>
        <position position="199"/>
    </location>
</feature>
<keyword evidence="2 5" id="KW-0489">Methyltransferase</keyword>
<comment type="pathway">
    <text evidence="5">Pyrimidine metabolism; dTTP biosynthesis.</text>
</comment>
<dbReference type="InterPro" id="IPR023451">
    <property type="entry name" value="Thymidate_synth/dCMP_Mease_dom"/>
</dbReference>
<dbReference type="RefSeq" id="WP_307433724.1">
    <property type="nucleotide sequence ID" value="NZ_JAUSVK010000001.1"/>
</dbReference>
<dbReference type="Gene3D" id="3.30.572.10">
    <property type="entry name" value="Thymidylate synthase/dCMP hydroxymethylase domain"/>
    <property type="match status" value="1"/>
</dbReference>
<keyword evidence="9" id="KW-1185">Reference proteome</keyword>
<comment type="caution">
    <text evidence="8">The sequence shown here is derived from an EMBL/GenBank/DDBJ whole genome shotgun (WGS) entry which is preliminary data.</text>
</comment>
<dbReference type="NCBIfam" id="TIGR03284">
    <property type="entry name" value="thym_sym"/>
    <property type="match status" value="1"/>
</dbReference>
<feature type="binding site" evidence="5">
    <location>
        <begin position="179"/>
        <end position="180"/>
    </location>
    <ligand>
        <name>dUMP</name>
        <dbReference type="ChEBI" id="CHEBI:246422"/>
        <note>ligand shared between dimeric partners</note>
    </ligand>
</feature>
<dbReference type="HAMAP" id="MF_00008">
    <property type="entry name" value="Thymidy_synth_bact"/>
    <property type="match status" value="1"/>
</dbReference>
<proteinExistence type="inferred from homology"/>
<dbReference type="GO" id="GO:0004799">
    <property type="term" value="F:thymidylate synthase activity"/>
    <property type="evidence" value="ECO:0007669"/>
    <property type="project" value="UniProtKB-EC"/>
</dbReference>
<evidence type="ECO:0000256" key="1">
    <source>
        <dbReference type="ARBA" id="ARBA00011947"/>
    </source>
</evidence>
<evidence type="ECO:0000259" key="7">
    <source>
        <dbReference type="Pfam" id="PF00303"/>
    </source>
</evidence>
<dbReference type="PANTHER" id="PTHR11548">
    <property type="entry name" value="THYMIDYLATE SYNTHASE 1"/>
    <property type="match status" value="1"/>
</dbReference>
<dbReference type="NCBIfam" id="NF002497">
    <property type="entry name" value="PRK01827.1-3"/>
    <property type="match status" value="1"/>
</dbReference>
<feature type="binding site" description="in other chain" evidence="5">
    <location>
        <position position="31"/>
    </location>
    <ligand>
        <name>dUMP</name>
        <dbReference type="ChEBI" id="CHEBI:246422"/>
        <note>ligand shared between dimeric partners</note>
    </ligand>
</feature>
<feature type="active site" description="Nucleophile" evidence="5">
    <location>
        <position position="199"/>
    </location>
</feature>
<dbReference type="GO" id="GO:0032259">
    <property type="term" value="P:methylation"/>
    <property type="evidence" value="ECO:0007669"/>
    <property type="project" value="UniProtKB-KW"/>
</dbReference>
<dbReference type="InterPro" id="IPR000398">
    <property type="entry name" value="Thymidylate_synthase"/>
</dbReference>
<accession>A0ABU0FKU3</accession>
<dbReference type="Pfam" id="PF00303">
    <property type="entry name" value="Thymidylat_synt"/>
    <property type="match status" value="1"/>
</dbReference>
<feature type="binding site" evidence="5">
    <location>
        <position position="316"/>
    </location>
    <ligand>
        <name>(6R)-5,10-methylene-5,6,7,8-tetrahydrofolate</name>
        <dbReference type="ChEBI" id="CHEBI:15636"/>
    </ligand>
</feature>
<feature type="binding site" description="in other chain" evidence="5">
    <location>
        <position position="230"/>
    </location>
    <ligand>
        <name>dUMP</name>
        <dbReference type="ChEBI" id="CHEBI:246422"/>
        <note>ligand shared between dimeric partners</note>
    </ligand>
</feature>
<comment type="function">
    <text evidence="5">Catalyzes the reductive methylation of 2'-deoxyuridine-5'-monophosphate (dUMP) to 2'-deoxythymidine-5'-monophosphate (dTMP) while utilizing 5,10-methylenetetrahydrofolate (mTHF) as the methyl donor and reductant in the reaction, yielding dihydrofolate (DHF) as a by-product. This enzymatic reaction provides an intracellular de novo source of dTMP, an essential precursor for DNA biosynthesis.</text>
</comment>
<reference evidence="8 9" key="1">
    <citation type="submission" date="2023-07" db="EMBL/GenBank/DDBJ databases">
        <title>Genomic Encyclopedia of Type Strains, Phase IV (KMG-IV): sequencing the most valuable type-strain genomes for metagenomic binning, comparative biology and taxonomic classification.</title>
        <authorList>
            <person name="Goeker M."/>
        </authorList>
    </citation>
    <scope>NUCLEOTIDE SEQUENCE [LARGE SCALE GENOMIC DNA]</scope>
    <source>
        <strain evidence="8 9">DSM 5896</strain>
    </source>
</reference>
<comment type="catalytic activity">
    <reaction evidence="5">
        <text>dUMP + (6R)-5,10-methylene-5,6,7,8-tetrahydrofolate = 7,8-dihydrofolate + dTMP</text>
        <dbReference type="Rhea" id="RHEA:12104"/>
        <dbReference type="ChEBI" id="CHEBI:15636"/>
        <dbReference type="ChEBI" id="CHEBI:57451"/>
        <dbReference type="ChEBI" id="CHEBI:63528"/>
        <dbReference type="ChEBI" id="CHEBI:246422"/>
        <dbReference type="EC" id="2.1.1.45"/>
    </reaction>
</comment>
<feature type="domain" description="Thymidylate synthase/dCMP hydroxymethylase" evidence="7">
    <location>
        <begin position="12"/>
        <end position="317"/>
    </location>
</feature>
<dbReference type="EC" id="2.1.1.45" evidence="1 5"/>
<keyword evidence="4 5" id="KW-0545">Nucleotide biosynthesis</keyword>
<name>A0ABU0FKU3_9HYPH</name>
<organism evidence="8 9">
    <name type="scientific">Labrys monachus</name>
    <dbReference type="NCBI Taxonomy" id="217067"/>
    <lineage>
        <taxon>Bacteria</taxon>
        <taxon>Pseudomonadati</taxon>
        <taxon>Pseudomonadota</taxon>
        <taxon>Alphaproteobacteria</taxon>
        <taxon>Hyphomicrobiales</taxon>
        <taxon>Xanthobacteraceae</taxon>
        <taxon>Labrys</taxon>
    </lineage>
</organism>
<comment type="caution">
    <text evidence="5">Lacks conserved residue(s) required for the propagation of feature annotation.</text>
</comment>
<evidence type="ECO:0000256" key="2">
    <source>
        <dbReference type="ARBA" id="ARBA00022603"/>
    </source>
</evidence>
<comment type="subcellular location">
    <subcellularLocation>
        <location evidence="5">Cytoplasm</location>
    </subcellularLocation>
</comment>
<evidence type="ECO:0000313" key="9">
    <source>
        <dbReference type="Proteomes" id="UP001237448"/>
    </source>
</evidence>